<reference evidence="2" key="1">
    <citation type="journal article" date="2022" name="Mol. Ecol. Resour.">
        <title>The genomes of chicory, endive, great burdock and yacon provide insights into Asteraceae palaeo-polyploidization history and plant inulin production.</title>
        <authorList>
            <person name="Fan W."/>
            <person name="Wang S."/>
            <person name="Wang H."/>
            <person name="Wang A."/>
            <person name="Jiang F."/>
            <person name="Liu H."/>
            <person name="Zhao H."/>
            <person name="Xu D."/>
            <person name="Zhang Y."/>
        </authorList>
    </citation>
    <scope>NUCLEOTIDE SEQUENCE [LARGE SCALE GENOMIC DNA]</scope>
    <source>
        <strain evidence="2">cv. Yunnan</strain>
    </source>
</reference>
<accession>A0ACB8XYG7</accession>
<reference evidence="1 2" key="2">
    <citation type="journal article" date="2022" name="Mol. Ecol. Resour.">
        <title>The genomes of chicory, endive, great burdock and yacon provide insights into Asteraceae paleo-polyploidization history and plant inulin production.</title>
        <authorList>
            <person name="Fan W."/>
            <person name="Wang S."/>
            <person name="Wang H."/>
            <person name="Wang A."/>
            <person name="Jiang F."/>
            <person name="Liu H."/>
            <person name="Zhao H."/>
            <person name="Xu D."/>
            <person name="Zhang Y."/>
        </authorList>
    </citation>
    <scope>NUCLEOTIDE SEQUENCE [LARGE SCALE GENOMIC DNA]</scope>
    <source>
        <strain evidence="2">cv. Yunnan</strain>
        <tissue evidence="1">Leaves</tissue>
    </source>
</reference>
<dbReference type="EMBL" id="CM042046">
    <property type="protein sequence ID" value="KAI3675065.1"/>
    <property type="molecule type" value="Genomic_DNA"/>
</dbReference>
<evidence type="ECO:0000313" key="2">
    <source>
        <dbReference type="Proteomes" id="UP001056120"/>
    </source>
</evidence>
<organism evidence="1 2">
    <name type="scientific">Smallanthus sonchifolius</name>
    <dbReference type="NCBI Taxonomy" id="185202"/>
    <lineage>
        <taxon>Eukaryota</taxon>
        <taxon>Viridiplantae</taxon>
        <taxon>Streptophyta</taxon>
        <taxon>Embryophyta</taxon>
        <taxon>Tracheophyta</taxon>
        <taxon>Spermatophyta</taxon>
        <taxon>Magnoliopsida</taxon>
        <taxon>eudicotyledons</taxon>
        <taxon>Gunneridae</taxon>
        <taxon>Pentapetalae</taxon>
        <taxon>asterids</taxon>
        <taxon>campanulids</taxon>
        <taxon>Asterales</taxon>
        <taxon>Asteraceae</taxon>
        <taxon>Asteroideae</taxon>
        <taxon>Heliantheae alliance</taxon>
        <taxon>Millerieae</taxon>
        <taxon>Smallanthus</taxon>
    </lineage>
</organism>
<evidence type="ECO:0000313" key="1">
    <source>
        <dbReference type="EMBL" id="KAI3675065.1"/>
    </source>
</evidence>
<name>A0ACB8XYG7_9ASTR</name>
<proteinExistence type="predicted"/>
<dbReference type="Proteomes" id="UP001056120">
    <property type="component" value="Linkage Group LG29"/>
</dbReference>
<keyword evidence="2" id="KW-1185">Reference proteome</keyword>
<protein>
    <submittedName>
        <fullName evidence="1">Uncharacterized protein</fullName>
    </submittedName>
</protein>
<comment type="caution">
    <text evidence="1">The sequence shown here is derived from an EMBL/GenBank/DDBJ whole genome shotgun (WGS) entry which is preliminary data.</text>
</comment>
<gene>
    <name evidence="1" type="ORF">L1987_84649</name>
</gene>
<sequence>MGAFYSAGFDPLFYVHHANVDRMWKLWKDLQGKDGVKEPECNDWKDASYVFYDENQELVRVYNKDCVDMDKLKYGFIEKGVLQWRTSRPPRRKTTEQVTSSSNVEQLPTVDEVMMKLPAVKLDKILKVRVKRPALDRTDEEKKLNEILVISGIEFPGNTFVKFDVFVNDHKLKDGIVATPCDPEFAGSFAHIPDLLMSKMSMRTEVRFGLKELLDDTNTEDQSHAMVTLVPRNGYENLKVGRIKIKLVPLSSN</sequence>